<dbReference type="InterPro" id="IPR050810">
    <property type="entry name" value="Bact_Secretion_Sys_Channel"/>
</dbReference>
<evidence type="ECO:0000259" key="4">
    <source>
        <dbReference type="Pfam" id="PF00263"/>
    </source>
</evidence>
<dbReference type="InterPro" id="IPR001775">
    <property type="entry name" value="GspD/PilQ"/>
</dbReference>
<sequence length="503" mass="53940">MRPCPGLKVHFVACCLISIALCFLIALPCVAAGPDRVVVNTSRPQKLTLTVGKSTIVECPQNLKRVSIAAPDYADILTLSPRQIYLTGKMAGNTNLTLWRSDNSVMSVIDVEVLPDVVGLKEKIHSMMPDEKDIRVTATPDAITLSGTVSSAANMNQVMSLANSYAPKGKDKTGGVNNFLEVGGVHQVMLEVRVSEMSRSLIKKLGINWNYLSEGGNTFGMSMLDNLTYTVSPSDANIQPMTHLSASEGAVSVGTLVSSSVGLAFRFFGGGATWTLFIDAMKDQGLLKVLAEPTLLTLSGKTASFLAGGEFPIPVPQEENITIEYKPFGVGLNFTPTVLSNKKISMQVSPEVSDLDYTNAVAVGGYAVPSITTRRVATTVELADGQSFAIAGLLKDDIRQIVRKVPLLGDIPVLGSLFRSSQFRKNETELVIIVTPRLVKPLDMTKQTLPTDQYVEPNDFEFYLLGSLEGKGENDSATPTPVSSALPGDKTGGLEGDFGYIRP</sequence>
<evidence type="ECO:0000256" key="2">
    <source>
        <dbReference type="SAM" id="MobiDB-lite"/>
    </source>
</evidence>
<dbReference type="KEGG" id="sat:SYN_01492"/>
<evidence type="ECO:0000256" key="1">
    <source>
        <dbReference type="RuleBase" id="RU004003"/>
    </source>
</evidence>
<evidence type="ECO:0000259" key="5">
    <source>
        <dbReference type="Pfam" id="PF13629"/>
    </source>
</evidence>
<dbReference type="PANTHER" id="PTHR30332">
    <property type="entry name" value="PROBABLE GENERAL SECRETION PATHWAY PROTEIN D"/>
    <property type="match status" value="1"/>
</dbReference>
<protein>
    <submittedName>
        <fullName evidence="6">Flp pilus assembly protein, secretin</fullName>
    </submittedName>
</protein>
<dbReference type="Pfam" id="PF13629">
    <property type="entry name" value="T2SS-T3SS_pil_N"/>
    <property type="match status" value="1"/>
</dbReference>
<evidence type="ECO:0000256" key="3">
    <source>
        <dbReference type="SAM" id="SignalP"/>
    </source>
</evidence>
<dbReference type="GO" id="GO:0009306">
    <property type="term" value="P:protein secretion"/>
    <property type="evidence" value="ECO:0007669"/>
    <property type="project" value="InterPro"/>
</dbReference>
<dbReference type="OrthoDB" id="9775455at2"/>
<feature type="region of interest" description="Disordered" evidence="2">
    <location>
        <begin position="471"/>
        <end position="503"/>
    </location>
</feature>
<keyword evidence="3" id="KW-0732">Signal</keyword>
<keyword evidence="7" id="KW-1185">Reference proteome</keyword>
<feature type="domain" description="Type II/III secretion system secretin-like" evidence="4">
    <location>
        <begin position="280"/>
        <end position="440"/>
    </location>
</feature>
<dbReference type="GO" id="GO:0015627">
    <property type="term" value="C:type II protein secretion system complex"/>
    <property type="evidence" value="ECO:0007669"/>
    <property type="project" value="TreeGrafter"/>
</dbReference>
<proteinExistence type="inferred from homology"/>
<dbReference type="AlphaFoldDB" id="Q2LSW3"/>
<dbReference type="EMBL" id="CP000252">
    <property type="protein sequence ID" value="ABC77173.1"/>
    <property type="molecule type" value="Genomic_DNA"/>
</dbReference>
<evidence type="ECO:0000313" key="7">
    <source>
        <dbReference type="Proteomes" id="UP000001933"/>
    </source>
</evidence>
<gene>
    <name evidence="6" type="ORF">SYN_01492</name>
</gene>
<dbReference type="HOGENOM" id="CLU_017952_2_0_7"/>
<accession>Q2LSW3</accession>
<feature type="domain" description="Pilus formation protein N-terminal" evidence="5">
    <location>
        <begin position="44"/>
        <end position="113"/>
    </location>
</feature>
<dbReference type="InParanoid" id="Q2LSW3"/>
<reference evidence="6 7" key="1">
    <citation type="journal article" date="2007" name="Proc. Natl. Acad. Sci. U.S.A.">
        <title>The genome of Syntrophus aciditrophicus: life at the thermodynamic limit of microbial growth.</title>
        <authorList>
            <person name="McInerney M.J."/>
            <person name="Rohlin L."/>
            <person name="Mouttaki H."/>
            <person name="Kim U."/>
            <person name="Krupp R.S."/>
            <person name="Rios-Hernandez L."/>
            <person name="Sieber J."/>
            <person name="Struchtemeyer C.G."/>
            <person name="Bhattacharyya A."/>
            <person name="Campbell J.W."/>
            <person name="Gunsalus R.P."/>
        </authorList>
    </citation>
    <scope>NUCLEOTIDE SEQUENCE [LARGE SCALE GENOMIC DNA]</scope>
    <source>
        <strain evidence="6 7">SB</strain>
    </source>
</reference>
<organism evidence="6 7">
    <name type="scientific">Syntrophus aciditrophicus (strain SB)</name>
    <dbReference type="NCBI Taxonomy" id="56780"/>
    <lineage>
        <taxon>Bacteria</taxon>
        <taxon>Pseudomonadati</taxon>
        <taxon>Thermodesulfobacteriota</taxon>
        <taxon>Syntrophia</taxon>
        <taxon>Syntrophales</taxon>
        <taxon>Syntrophaceae</taxon>
        <taxon>Syntrophus</taxon>
    </lineage>
</organism>
<dbReference type="Pfam" id="PF00263">
    <property type="entry name" value="Secretin"/>
    <property type="match status" value="1"/>
</dbReference>
<dbReference type="InterPro" id="IPR004846">
    <property type="entry name" value="T2SS/T3SS_dom"/>
</dbReference>
<dbReference type="Proteomes" id="UP000001933">
    <property type="component" value="Chromosome"/>
</dbReference>
<feature type="chain" id="PRO_5004212283" evidence="3">
    <location>
        <begin position="32"/>
        <end position="503"/>
    </location>
</feature>
<dbReference type="PANTHER" id="PTHR30332:SF17">
    <property type="entry name" value="TYPE IV PILIATION SYSTEM PROTEIN DR_0774-RELATED"/>
    <property type="match status" value="1"/>
</dbReference>
<dbReference type="InterPro" id="IPR032789">
    <property type="entry name" value="T2SS-T3SS_pil_N"/>
</dbReference>
<dbReference type="RefSeq" id="WP_011417202.1">
    <property type="nucleotide sequence ID" value="NC_007759.1"/>
</dbReference>
<dbReference type="eggNOG" id="COG4964">
    <property type="taxonomic scope" value="Bacteria"/>
</dbReference>
<dbReference type="PRINTS" id="PR00811">
    <property type="entry name" value="BCTERIALGSPD"/>
</dbReference>
<evidence type="ECO:0000313" key="6">
    <source>
        <dbReference type="EMBL" id="ABC77173.1"/>
    </source>
</evidence>
<comment type="similarity">
    <text evidence="1">Belongs to the bacterial secretin family.</text>
</comment>
<dbReference type="STRING" id="56780.SYN_01492"/>
<name>Q2LSW3_SYNAS</name>
<feature type="signal peptide" evidence="3">
    <location>
        <begin position="1"/>
        <end position="31"/>
    </location>
</feature>